<keyword evidence="3" id="KW-1185">Reference proteome</keyword>
<evidence type="ECO:0000313" key="2">
    <source>
        <dbReference type="EMBL" id="KAL1519117.1"/>
    </source>
</evidence>
<sequence>MASHSPTLESLLGIDFRQCCLQVNKCRLSSSSDADDGKVQLRFYAQYLIAVLPNPSSTSPCASGWRRWSECVKLAQAVDRRDDWPPLSSAAAPPKKPRFPYHESLPQLGDLRTSRSCSSSRR</sequence>
<gene>
    <name evidence="2" type="ORF">AB1Y20_003382</name>
</gene>
<accession>A0AB34JDE8</accession>
<feature type="region of interest" description="Disordered" evidence="1">
    <location>
        <begin position="83"/>
        <end position="122"/>
    </location>
</feature>
<name>A0AB34JDE8_PRYPA</name>
<comment type="caution">
    <text evidence="2">The sequence shown here is derived from an EMBL/GenBank/DDBJ whole genome shotgun (WGS) entry which is preliminary data.</text>
</comment>
<reference evidence="2 3" key="1">
    <citation type="journal article" date="2024" name="Science">
        <title>Giant polyketide synthase enzymes in the biosynthesis of giant marine polyether toxins.</title>
        <authorList>
            <person name="Fallon T.R."/>
            <person name="Shende V.V."/>
            <person name="Wierzbicki I.H."/>
            <person name="Pendleton A.L."/>
            <person name="Watervoot N.F."/>
            <person name="Auber R.P."/>
            <person name="Gonzalez D.J."/>
            <person name="Wisecaver J.H."/>
            <person name="Moore B.S."/>
        </authorList>
    </citation>
    <scope>NUCLEOTIDE SEQUENCE [LARGE SCALE GENOMIC DNA]</scope>
    <source>
        <strain evidence="2 3">12B1</strain>
    </source>
</reference>
<proteinExistence type="predicted"/>
<dbReference type="Proteomes" id="UP001515480">
    <property type="component" value="Unassembled WGS sequence"/>
</dbReference>
<dbReference type="EMBL" id="JBGBPQ010000010">
    <property type="protein sequence ID" value="KAL1519117.1"/>
    <property type="molecule type" value="Genomic_DNA"/>
</dbReference>
<protein>
    <submittedName>
        <fullName evidence="2">Uncharacterized protein</fullName>
    </submittedName>
</protein>
<dbReference type="AlphaFoldDB" id="A0AB34JDE8"/>
<organism evidence="2 3">
    <name type="scientific">Prymnesium parvum</name>
    <name type="common">Toxic golden alga</name>
    <dbReference type="NCBI Taxonomy" id="97485"/>
    <lineage>
        <taxon>Eukaryota</taxon>
        <taxon>Haptista</taxon>
        <taxon>Haptophyta</taxon>
        <taxon>Prymnesiophyceae</taxon>
        <taxon>Prymnesiales</taxon>
        <taxon>Prymnesiaceae</taxon>
        <taxon>Prymnesium</taxon>
    </lineage>
</organism>
<evidence type="ECO:0000313" key="3">
    <source>
        <dbReference type="Proteomes" id="UP001515480"/>
    </source>
</evidence>
<evidence type="ECO:0000256" key="1">
    <source>
        <dbReference type="SAM" id="MobiDB-lite"/>
    </source>
</evidence>